<keyword evidence="4 8" id="KW-0812">Transmembrane</keyword>
<evidence type="ECO:0000313" key="9">
    <source>
        <dbReference type="EMBL" id="GAA0625181.1"/>
    </source>
</evidence>
<evidence type="ECO:0000256" key="4">
    <source>
        <dbReference type="ARBA" id="ARBA00022692"/>
    </source>
</evidence>
<feature type="transmembrane region" description="Helical" evidence="8">
    <location>
        <begin position="12"/>
        <end position="39"/>
    </location>
</feature>
<dbReference type="PANTHER" id="PTHR37937:SF1">
    <property type="entry name" value="CONJUGATIVE TRANSFER: DNA TRANSPORT"/>
    <property type="match status" value="1"/>
</dbReference>
<dbReference type="RefSeq" id="WP_343793725.1">
    <property type="nucleotide sequence ID" value="NZ_BAAAGA010000005.1"/>
</dbReference>
<accession>A0ABN1H078</accession>
<dbReference type="InterPro" id="IPR003688">
    <property type="entry name" value="TraG/VirD4"/>
</dbReference>
<comment type="similarity">
    <text evidence="2">Belongs to the VirD4/TraG family.</text>
</comment>
<protein>
    <submittedName>
        <fullName evidence="9">Type IV secretory system conjugative DNA transfer family protein</fullName>
    </submittedName>
</protein>
<evidence type="ECO:0000256" key="6">
    <source>
        <dbReference type="ARBA" id="ARBA00023136"/>
    </source>
</evidence>
<dbReference type="Pfam" id="PF02534">
    <property type="entry name" value="T4SS-DNA_transf"/>
    <property type="match status" value="1"/>
</dbReference>
<keyword evidence="5 8" id="KW-1133">Transmembrane helix</keyword>
<sequence>MTRLAGVSPAARAAAFAAGSLVVLSLLVVLAALVAVIGLGRFSGELEPARVPGWLWYYRHDPEVRRWLTVGLSVSGLTGAILGAATLLSRRRPLHGAARWASGAEQRRAGLRARSGIVLGRTESGFLIADGPEHVMLYAPTRTGKGVGVVIPNLLAWPNSVVVLDIKRENFLATAGYRAEAGQTVHLFDPLARDGRTARFNPLGHVDRTDPIAVLDELQRMAVMLFPVHERADPFWAEAARTGFIGVGGYVAATPERPFTLGEIFRQLTAGDARTRLPRIIAARDQDGRPLPGPVVAALTDFTSSSENTFASVRQSITTRMGLWLNPRVDAATAASDFDLRDLRGGRLSLYLGATPDNMLRVQPLYALLFQQLVDLNSRALPGPADRPALIVLDEFARLGPAPVLAHAFAWVAGYGLRLLAVLQSPSQLRAIYGPDLAEDVMTNCGVEIVFAPKELKIAQELSDRLGFYTTDGRSRSRPTGLAPGRRSTTVSDQRRALMLPQELMQLPQTALIVLKAGLPPVRGRKIAHYRDRIFQRRLRPPPDLAGPASMPIAPPAVEEDPMDFDVIARGFAAEGLPPPPAGADETAVGAWLDRVVDAALPEREP</sequence>
<gene>
    <name evidence="9" type="ORF">GCM10009422_22180</name>
</gene>
<evidence type="ECO:0000256" key="3">
    <source>
        <dbReference type="ARBA" id="ARBA00022475"/>
    </source>
</evidence>
<dbReference type="InterPro" id="IPR027417">
    <property type="entry name" value="P-loop_NTPase"/>
</dbReference>
<proteinExistence type="inferred from homology"/>
<dbReference type="Gene3D" id="3.40.50.300">
    <property type="entry name" value="P-loop containing nucleotide triphosphate hydrolases"/>
    <property type="match status" value="1"/>
</dbReference>
<comment type="subcellular location">
    <subcellularLocation>
        <location evidence="1">Cell membrane</location>
        <topology evidence="1">Multi-pass membrane protein</topology>
    </subcellularLocation>
</comment>
<evidence type="ECO:0000256" key="7">
    <source>
        <dbReference type="SAM" id="MobiDB-lite"/>
    </source>
</evidence>
<reference evidence="9 10" key="1">
    <citation type="journal article" date="2019" name="Int. J. Syst. Evol. Microbiol.">
        <title>The Global Catalogue of Microorganisms (GCM) 10K type strain sequencing project: providing services to taxonomists for standard genome sequencing and annotation.</title>
        <authorList>
            <consortium name="The Broad Institute Genomics Platform"/>
            <consortium name="The Broad Institute Genome Sequencing Center for Infectious Disease"/>
            <person name="Wu L."/>
            <person name="Ma J."/>
        </authorList>
    </citation>
    <scope>NUCLEOTIDE SEQUENCE [LARGE SCALE GENOMIC DNA]</scope>
    <source>
        <strain evidence="9 10">JCM 12928</strain>
    </source>
</reference>
<name>A0ABN1H078_9CAUL</name>
<dbReference type="Proteomes" id="UP001501352">
    <property type="component" value="Unassembled WGS sequence"/>
</dbReference>
<organism evidence="9 10">
    <name type="scientific">Brevundimonas kwangchunensis</name>
    <dbReference type="NCBI Taxonomy" id="322163"/>
    <lineage>
        <taxon>Bacteria</taxon>
        <taxon>Pseudomonadati</taxon>
        <taxon>Pseudomonadota</taxon>
        <taxon>Alphaproteobacteria</taxon>
        <taxon>Caulobacterales</taxon>
        <taxon>Caulobacteraceae</taxon>
        <taxon>Brevundimonas</taxon>
    </lineage>
</organism>
<dbReference type="InterPro" id="IPR051539">
    <property type="entry name" value="T4SS-coupling_protein"/>
</dbReference>
<dbReference type="EMBL" id="BAAAGA010000005">
    <property type="protein sequence ID" value="GAA0625181.1"/>
    <property type="molecule type" value="Genomic_DNA"/>
</dbReference>
<comment type="caution">
    <text evidence="9">The sequence shown here is derived from an EMBL/GenBank/DDBJ whole genome shotgun (WGS) entry which is preliminary data.</text>
</comment>
<evidence type="ECO:0000256" key="2">
    <source>
        <dbReference type="ARBA" id="ARBA00008806"/>
    </source>
</evidence>
<evidence type="ECO:0000256" key="5">
    <source>
        <dbReference type="ARBA" id="ARBA00022989"/>
    </source>
</evidence>
<keyword evidence="10" id="KW-1185">Reference proteome</keyword>
<keyword evidence="3" id="KW-1003">Cell membrane</keyword>
<dbReference type="CDD" id="cd01127">
    <property type="entry name" value="TrwB_TraG_TraD_VirD4"/>
    <property type="match status" value="1"/>
</dbReference>
<dbReference type="SUPFAM" id="SSF52540">
    <property type="entry name" value="P-loop containing nucleoside triphosphate hydrolases"/>
    <property type="match status" value="1"/>
</dbReference>
<evidence type="ECO:0000313" key="10">
    <source>
        <dbReference type="Proteomes" id="UP001501352"/>
    </source>
</evidence>
<feature type="region of interest" description="Disordered" evidence="7">
    <location>
        <begin position="469"/>
        <end position="490"/>
    </location>
</feature>
<evidence type="ECO:0000256" key="8">
    <source>
        <dbReference type="SAM" id="Phobius"/>
    </source>
</evidence>
<evidence type="ECO:0000256" key="1">
    <source>
        <dbReference type="ARBA" id="ARBA00004651"/>
    </source>
</evidence>
<feature type="transmembrane region" description="Helical" evidence="8">
    <location>
        <begin position="67"/>
        <end position="89"/>
    </location>
</feature>
<keyword evidence="6 8" id="KW-0472">Membrane</keyword>
<dbReference type="PANTHER" id="PTHR37937">
    <property type="entry name" value="CONJUGATIVE TRANSFER: DNA TRANSPORT"/>
    <property type="match status" value="1"/>
</dbReference>